<dbReference type="Pfam" id="PF13472">
    <property type="entry name" value="Lipase_GDSL_2"/>
    <property type="match status" value="1"/>
</dbReference>
<dbReference type="OrthoDB" id="9804395at2"/>
<evidence type="ECO:0000313" key="3">
    <source>
        <dbReference type="Proteomes" id="UP000245887"/>
    </source>
</evidence>
<evidence type="ECO:0000313" key="2">
    <source>
        <dbReference type="EMBL" id="PVY79045.1"/>
    </source>
</evidence>
<dbReference type="SUPFAM" id="SSF52266">
    <property type="entry name" value="SGNH hydrolase"/>
    <property type="match status" value="1"/>
</dbReference>
<dbReference type="AlphaFoldDB" id="A0A2U1D0Y0"/>
<proteinExistence type="predicted"/>
<dbReference type="InterPro" id="IPR036514">
    <property type="entry name" value="SGNH_hydro_sf"/>
</dbReference>
<dbReference type="PANTHER" id="PTHR30383:SF5">
    <property type="entry name" value="SGNH HYDROLASE-TYPE ESTERASE DOMAIN-CONTAINING PROTEIN"/>
    <property type="match status" value="1"/>
</dbReference>
<dbReference type="RefSeq" id="WP_116918211.1">
    <property type="nucleotide sequence ID" value="NZ_QEKQ01000001.1"/>
</dbReference>
<accession>A0A2U1D0Y0</accession>
<dbReference type="Proteomes" id="UP000245887">
    <property type="component" value="Unassembled WGS sequence"/>
</dbReference>
<comment type="caution">
    <text evidence="2">The sequence shown here is derived from an EMBL/GenBank/DDBJ whole genome shotgun (WGS) entry which is preliminary data.</text>
</comment>
<dbReference type="PANTHER" id="PTHR30383">
    <property type="entry name" value="THIOESTERASE 1/PROTEASE 1/LYSOPHOSPHOLIPASE L1"/>
    <property type="match status" value="1"/>
</dbReference>
<dbReference type="InterPro" id="IPR051532">
    <property type="entry name" value="Ester_Hydrolysis_Enzymes"/>
</dbReference>
<dbReference type="CDD" id="cd01836">
    <property type="entry name" value="FeeA_FeeB_like"/>
    <property type="match status" value="1"/>
</dbReference>
<protein>
    <submittedName>
        <fullName evidence="2">Lysophospholipase L1-like esterase</fullName>
    </submittedName>
</protein>
<feature type="domain" description="SGNH hydrolase-type esterase" evidence="1">
    <location>
        <begin position="50"/>
        <end position="220"/>
    </location>
</feature>
<sequence>MGYWFTVALLSPFLLVQARHVRRVTPRLPEPEGVRTGIEGAGPPCRLLIMGDSAAAGVGAASQASALSGQLVGALSGQYRVEWRLHATTGHTIADLLSRVSDLPEAPFDAVLVSIGVNDVTGGTRLRQWRERLDSLCQTLSLRFGAPDIILTSVPPMEAFPALPRPLRGLLGRRARALNRVMEVVAENRQACHFLAPAFPLMPEYIAADGFHPSPVAYRLWAEQVARRLLNRVQTTP</sequence>
<dbReference type="Gene3D" id="3.40.50.1110">
    <property type="entry name" value="SGNH hydrolase"/>
    <property type="match status" value="1"/>
</dbReference>
<dbReference type="GO" id="GO:0004622">
    <property type="term" value="F:phosphatidylcholine lysophospholipase activity"/>
    <property type="evidence" value="ECO:0007669"/>
    <property type="project" value="TreeGrafter"/>
</dbReference>
<gene>
    <name evidence="2" type="ORF">C8D92_101251</name>
</gene>
<name>A0A2U1D0Y0_9GAMM</name>
<dbReference type="InterPro" id="IPR013830">
    <property type="entry name" value="SGNH_hydro"/>
</dbReference>
<dbReference type="EMBL" id="QEKQ01000001">
    <property type="protein sequence ID" value="PVY79045.1"/>
    <property type="molecule type" value="Genomic_DNA"/>
</dbReference>
<evidence type="ECO:0000259" key="1">
    <source>
        <dbReference type="Pfam" id="PF13472"/>
    </source>
</evidence>
<organism evidence="2 3">
    <name type="scientific">Tamilnaduibacter salinus</name>
    <dbReference type="NCBI Taxonomy" id="1484056"/>
    <lineage>
        <taxon>Bacteria</taxon>
        <taxon>Pseudomonadati</taxon>
        <taxon>Pseudomonadota</taxon>
        <taxon>Gammaproteobacteria</taxon>
        <taxon>Pseudomonadales</taxon>
        <taxon>Marinobacteraceae</taxon>
        <taxon>Tamilnaduibacter</taxon>
    </lineage>
</organism>
<reference evidence="2 3" key="1">
    <citation type="submission" date="2018-04" db="EMBL/GenBank/DDBJ databases">
        <title>Genomic Encyclopedia of Type Strains, Phase IV (KMG-IV): sequencing the most valuable type-strain genomes for metagenomic binning, comparative biology and taxonomic classification.</title>
        <authorList>
            <person name="Goeker M."/>
        </authorList>
    </citation>
    <scope>NUCLEOTIDE SEQUENCE [LARGE SCALE GENOMIC DNA]</scope>
    <source>
        <strain evidence="2 3">DSM 28688</strain>
    </source>
</reference>